<comment type="caution">
    <text evidence="2">The sequence shown here is derived from an EMBL/GenBank/DDBJ whole genome shotgun (WGS) entry which is preliminary data.</text>
</comment>
<gene>
    <name evidence="2" type="ORF">Clacol_003080</name>
</gene>
<dbReference type="Proteomes" id="UP001050691">
    <property type="component" value="Unassembled WGS sequence"/>
</dbReference>
<name>A0AAV5AAA8_9AGAM</name>
<sequence>MFTVTQLVSLALIALRFTYAFPVASTESPTSVEHLEPHIFDQGKLSSIKRNIYSVPGDGIGKEPGRFGASDARIR</sequence>
<reference evidence="2" key="1">
    <citation type="submission" date="2021-10" db="EMBL/GenBank/DDBJ databases">
        <title>De novo Genome Assembly of Clathrus columnatus (Basidiomycota, Fungi) Using Illumina and Nanopore Sequence Data.</title>
        <authorList>
            <person name="Ogiso-Tanaka E."/>
            <person name="Itagaki H."/>
            <person name="Hosoya T."/>
            <person name="Hosaka K."/>
        </authorList>
    </citation>
    <scope>NUCLEOTIDE SEQUENCE</scope>
    <source>
        <strain evidence="2">MO-923</strain>
    </source>
</reference>
<dbReference type="AlphaFoldDB" id="A0AAV5AAA8"/>
<keyword evidence="3" id="KW-1185">Reference proteome</keyword>
<accession>A0AAV5AAA8</accession>
<organism evidence="2 3">
    <name type="scientific">Clathrus columnatus</name>
    <dbReference type="NCBI Taxonomy" id="1419009"/>
    <lineage>
        <taxon>Eukaryota</taxon>
        <taxon>Fungi</taxon>
        <taxon>Dikarya</taxon>
        <taxon>Basidiomycota</taxon>
        <taxon>Agaricomycotina</taxon>
        <taxon>Agaricomycetes</taxon>
        <taxon>Phallomycetidae</taxon>
        <taxon>Phallales</taxon>
        <taxon>Clathraceae</taxon>
        <taxon>Clathrus</taxon>
    </lineage>
</organism>
<feature type="signal peptide" evidence="1">
    <location>
        <begin position="1"/>
        <end position="20"/>
    </location>
</feature>
<feature type="chain" id="PRO_5043764101" evidence="1">
    <location>
        <begin position="21"/>
        <end position="75"/>
    </location>
</feature>
<evidence type="ECO:0000313" key="3">
    <source>
        <dbReference type="Proteomes" id="UP001050691"/>
    </source>
</evidence>
<evidence type="ECO:0000313" key="2">
    <source>
        <dbReference type="EMBL" id="GJJ08860.1"/>
    </source>
</evidence>
<proteinExistence type="predicted"/>
<evidence type="ECO:0000256" key="1">
    <source>
        <dbReference type="SAM" id="SignalP"/>
    </source>
</evidence>
<protein>
    <submittedName>
        <fullName evidence="2">Uncharacterized protein</fullName>
    </submittedName>
</protein>
<dbReference type="EMBL" id="BPWL01000003">
    <property type="protein sequence ID" value="GJJ08860.1"/>
    <property type="molecule type" value="Genomic_DNA"/>
</dbReference>
<keyword evidence="1" id="KW-0732">Signal</keyword>